<dbReference type="Proteomes" id="UP001165160">
    <property type="component" value="Unassembled WGS sequence"/>
</dbReference>
<keyword evidence="2" id="KW-1133">Transmembrane helix</keyword>
<name>A0A9W7EPT6_9STRA</name>
<sequence length="654" mass="73158">MPSRVGRSSARHQQASSRWLLVLIPTFLVFFVTYLNYEVNFRATTTSASPALAATTTSKANVVVGEAGGDGFGISGGNSLLFDVNVPVAESLASQIPQAPPPPTAQVPVARTSEVPEVISSTTTTTTTATTTTTTTTTSPPTTTSLTPISNPIAQTLYYPLKYVTYDRKTDTIKLHNLPDSSLRILQNSDQKVTKKPGSIPWTWSNSHHYPFTQITPTSTSYAPSQCSHVESRPVIMSRVKSGTNCFACNAGHLIINIINPLFIWFFYSRYETLPKAGLTENDINDVIDTMSSYLYLVGSDMRMTNVAFGGGTGKGGGTPSFLFDFVLRSFDEYQDMGEYLSSKGDKICFENIVIPVPHRAGTWDAMYGSLRGRFGTMNFYDNFWLGIKEIINKIYDLPVAPPPSSKTKRWSESDASRKPKVVWPWRPGGRSRDDGNRELLHRIMSEYFDFTILDGSDFKWHGPNSSARYQVSRAALKKIQSSDVMVGLFGANLWNSLHMLSGSILIELKSPYGYCGNENGRTLSNHNHLSFYAGDARSMAVNKQGVMYTEKFIRKLAEEIKEIYVWEVKNQPDSEPTGECEFNWPHRDYVNDSSGRILTKPDDRFCYLEKSDKGWFQMKDKGGWDNACEKMEGKFNEGYLEGDSMWCPEFCRE</sequence>
<accession>A0A9W7EPT6</accession>
<protein>
    <submittedName>
        <fullName evidence="3">Uncharacterized protein</fullName>
    </submittedName>
</protein>
<evidence type="ECO:0000313" key="3">
    <source>
        <dbReference type="EMBL" id="GMH86372.1"/>
    </source>
</evidence>
<comment type="caution">
    <text evidence="3">The sequence shown here is derived from an EMBL/GenBank/DDBJ whole genome shotgun (WGS) entry which is preliminary data.</text>
</comment>
<feature type="transmembrane region" description="Helical" evidence="2">
    <location>
        <begin position="20"/>
        <end position="37"/>
    </location>
</feature>
<keyword evidence="2" id="KW-0812">Transmembrane</keyword>
<feature type="compositionally biased region" description="Low complexity" evidence="1">
    <location>
        <begin position="120"/>
        <end position="147"/>
    </location>
</feature>
<dbReference type="EMBL" id="BRXX01000059">
    <property type="protein sequence ID" value="GMH86372.1"/>
    <property type="molecule type" value="Genomic_DNA"/>
</dbReference>
<gene>
    <name evidence="3" type="ORF">TrVE_jg7871</name>
</gene>
<organism evidence="3 4">
    <name type="scientific">Triparma verrucosa</name>
    <dbReference type="NCBI Taxonomy" id="1606542"/>
    <lineage>
        <taxon>Eukaryota</taxon>
        <taxon>Sar</taxon>
        <taxon>Stramenopiles</taxon>
        <taxon>Ochrophyta</taxon>
        <taxon>Bolidophyceae</taxon>
        <taxon>Parmales</taxon>
        <taxon>Triparmaceae</taxon>
        <taxon>Triparma</taxon>
    </lineage>
</organism>
<evidence type="ECO:0000256" key="2">
    <source>
        <dbReference type="SAM" id="Phobius"/>
    </source>
</evidence>
<keyword evidence="2" id="KW-0472">Membrane</keyword>
<dbReference type="AlphaFoldDB" id="A0A9W7EPT6"/>
<keyword evidence="4" id="KW-1185">Reference proteome</keyword>
<evidence type="ECO:0000256" key="1">
    <source>
        <dbReference type="SAM" id="MobiDB-lite"/>
    </source>
</evidence>
<proteinExistence type="predicted"/>
<evidence type="ECO:0000313" key="4">
    <source>
        <dbReference type="Proteomes" id="UP001165160"/>
    </source>
</evidence>
<feature type="region of interest" description="Disordered" evidence="1">
    <location>
        <begin position="119"/>
        <end position="147"/>
    </location>
</feature>
<reference evidence="4" key="1">
    <citation type="journal article" date="2023" name="Commun. Biol.">
        <title>Genome analysis of Parmales, the sister group of diatoms, reveals the evolutionary specialization of diatoms from phago-mixotrophs to photoautotrophs.</title>
        <authorList>
            <person name="Ban H."/>
            <person name="Sato S."/>
            <person name="Yoshikawa S."/>
            <person name="Yamada K."/>
            <person name="Nakamura Y."/>
            <person name="Ichinomiya M."/>
            <person name="Sato N."/>
            <person name="Blanc-Mathieu R."/>
            <person name="Endo H."/>
            <person name="Kuwata A."/>
            <person name="Ogata H."/>
        </authorList>
    </citation>
    <scope>NUCLEOTIDE SEQUENCE [LARGE SCALE GENOMIC DNA]</scope>
    <source>
        <strain evidence="4">NIES 3699</strain>
    </source>
</reference>